<evidence type="ECO:0000256" key="1">
    <source>
        <dbReference type="SAM" id="SignalP"/>
    </source>
</evidence>
<keyword evidence="1" id="KW-0732">Signal</keyword>
<dbReference type="OrthoDB" id="5846479at2759"/>
<organism evidence="2 3">
    <name type="scientific">Strongylus vulgaris</name>
    <name type="common">Blood worm</name>
    <dbReference type="NCBI Taxonomy" id="40348"/>
    <lineage>
        <taxon>Eukaryota</taxon>
        <taxon>Metazoa</taxon>
        <taxon>Ecdysozoa</taxon>
        <taxon>Nematoda</taxon>
        <taxon>Chromadorea</taxon>
        <taxon>Rhabditida</taxon>
        <taxon>Rhabditina</taxon>
        <taxon>Rhabditomorpha</taxon>
        <taxon>Strongyloidea</taxon>
        <taxon>Strongylidae</taxon>
        <taxon>Strongylus</taxon>
    </lineage>
</organism>
<dbReference type="Proteomes" id="UP000270094">
    <property type="component" value="Unassembled WGS sequence"/>
</dbReference>
<accession>A0A3P7K992</accession>
<protein>
    <recommendedName>
        <fullName evidence="4">Receptor L-domain domain-containing protein</fullName>
    </recommendedName>
</protein>
<feature type="signal peptide" evidence="1">
    <location>
        <begin position="1"/>
        <end position="21"/>
    </location>
</feature>
<reference evidence="2 3" key="1">
    <citation type="submission" date="2018-11" db="EMBL/GenBank/DDBJ databases">
        <authorList>
            <consortium name="Pathogen Informatics"/>
        </authorList>
    </citation>
    <scope>NUCLEOTIDE SEQUENCE [LARGE SCALE GENOMIC DNA]</scope>
</reference>
<evidence type="ECO:0000313" key="3">
    <source>
        <dbReference type="Proteomes" id="UP000270094"/>
    </source>
</evidence>
<name>A0A3P7K992_STRVU</name>
<dbReference type="AlphaFoldDB" id="A0A3P7K992"/>
<feature type="chain" id="PRO_5017925292" description="Receptor L-domain domain-containing protein" evidence="1">
    <location>
        <begin position="22"/>
        <end position="594"/>
    </location>
</feature>
<dbReference type="EMBL" id="UYYB01000957">
    <property type="protein sequence ID" value="VDM65558.1"/>
    <property type="molecule type" value="Genomic_DNA"/>
</dbReference>
<gene>
    <name evidence="2" type="ORF">SVUK_LOCUS556</name>
</gene>
<evidence type="ECO:0000313" key="2">
    <source>
        <dbReference type="EMBL" id="VDM65558.1"/>
    </source>
</evidence>
<proteinExistence type="predicted"/>
<evidence type="ECO:0008006" key="4">
    <source>
        <dbReference type="Google" id="ProtNLM"/>
    </source>
</evidence>
<sequence length="594" mass="68195">MQVDNRLFPCILLLLCGRAAALSDEECANYHELRSLSDYEIFVEDCSGKTVLGFDEGVSNKFYASNLDQDGFNELFAKAEEVSFAIYIENTNFVDLKMPKLRKLKGGLSIRNNAQLKRFYINGGFSYDRSTTSPTTVTVDGNPVLSQESMDGLRQLCSFCDIFKWTKCSALEQVTEDDYAELVNKCAGERIIKQKPGARFYLNANKLSQSQFNALFSQATHVQMCINFHDMQWKQITFPRVVRLIPCGYGDPSIDVVHNYYLTAINLPSYNSEGFGRLNPMMNVVLKNNFVLSPDLITSFKANCRFCRLLQYKECDSIAAIKTRNATEFVDLCGGKRIMWPKKDNVLILDISKLEQKLIDELFADVTKMKMCIVLRGSQIKHLRMPNLKELYACKPGSPAFIIENNQYLEEIIVSPNLQLQEEYLFVIVGNRRLPYESYHPFERCKHCVIERETVCGLEKSGYQSVEELMSNCMGKQKIVFTKEIVVNEYQFEQLCRNAVHLKMCINIINTDYKKISCPYLRYIEPCQRGKSVFTIMENPYLIDVDIPETVTYPADAKILRVKKNMRLPMIVIEKLKKICPHCEIEGYASSKLH</sequence>
<keyword evidence="3" id="KW-1185">Reference proteome</keyword>